<sequence length="56" mass="6351">MAQQKSGTAYQTIFPVITQKKLSNQFLVYRKLFREQNNVMLGLALNGLGFAYSLPL</sequence>
<organism evidence="1">
    <name type="scientific">Rhizophagus irregularis (strain DAOM 181602 / DAOM 197198 / MUCL 43194)</name>
    <name type="common">Arbuscular mycorrhizal fungus</name>
    <name type="synonym">Glomus intraradices</name>
    <dbReference type="NCBI Taxonomy" id="747089"/>
    <lineage>
        <taxon>Eukaryota</taxon>
        <taxon>Fungi</taxon>
        <taxon>Fungi incertae sedis</taxon>
        <taxon>Mucoromycota</taxon>
        <taxon>Glomeromycotina</taxon>
        <taxon>Glomeromycetes</taxon>
        <taxon>Glomerales</taxon>
        <taxon>Glomeraceae</taxon>
        <taxon>Rhizophagus</taxon>
    </lineage>
</organism>
<proteinExistence type="predicted"/>
<gene>
    <name evidence="1" type="ORF">GLOINDRAFT_25535</name>
</gene>
<reference evidence="1" key="1">
    <citation type="submission" date="2013-07" db="EMBL/GenBank/DDBJ databases">
        <title>The genome of an arbuscular mycorrhizal fungus provides insights into the evolution of the oldest plant symbiosis.</title>
        <authorList>
            <consortium name="DOE Joint Genome Institute"/>
            <person name="Tisserant E."/>
            <person name="Malbreil M."/>
            <person name="Kuo A."/>
            <person name="Kohler A."/>
            <person name="Symeonidi A."/>
            <person name="Balestrini R."/>
            <person name="Charron P."/>
            <person name="Duensing N."/>
            <person name="Frei-dit-Frey N."/>
            <person name="Gianinazzi-Pearson V."/>
            <person name="Gilbert B."/>
            <person name="Handa Y."/>
            <person name="Hijri M."/>
            <person name="Kaul R."/>
            <person name="Kawaguchi M."/>
            <person name="Krajinski F."/>
            <person name="Lammers P."/>
            <person name="Lapierre D."/>
            <person name="Masclaux F.G."/>
            <person name="Murat C."/>
            <person name="Morin E."/>
            <person name="Ndikumana S."/>
            <person name="Pagni M."/>
            <person name="Petitpierre D."/>
            <person name="Requena N."/>
            <person name="Rosikiewicz P."/>
            <person name="Riley R."/>
            <person name="Saito K."/>
            <person name="San Clemente H."/>
            <person name="Shapiro H."/>
            <person name="van Tuinen D."/>
            <person name="Becard G."/>
            <person name="Bonfante P."/>
            <person name="Paszkowski U."/>
            <person name="Shachar-Hill Y."/>
            <person name="Young J.P."/>
            <person name="Sanders I.R."/>
            <person name="Henrissat B."/>
            <person name="Rensing S.A."/>
            <person name="Grigoriev I.V."/>
            <person name="Corradi N."/>
            <person name="Roux C."/>
            <person name="Martin F."/>
        </authorList>
    </citation>
    <scope>NUCLEOTIDE SEQUENCE</scope>
    <source>
        <strain evidence="1">DAOM 197198</strain>
    </source>
</reference>
<name>U9U2J0_RHIID</name>
<accession>U9U2J0</accession>
<dbReference type="HOGENOM" id="CLU_3015332_0_0_1"/>
<dbReference type="AlphaFoldDB" id="U9U2J0"/>
<dbReference type="EMBL" id="KI283453">
    <property type="protein sequence ID" value="ESA13907.1"/>
    <property type="molecule type" value="Genomic_DNA"/>
</dbReference>
<protein>
    <submittedName>
        <fullName evidence="1">Uncharacterized protein</fullName>
    </submittedName>
</protein>
<evidence type="ECO:0000313" key="1">
    <source>
        <dbReference type="EMBL" id="ESA13907.1"/>
    </source>
</evidence>